<proteinExistence type="predicted"/>
<dbReference type="Proteomes" id="UP000299102">
    <property type="component" value="Unassembled WGS sequence"/>
</dbReference>
<protein>
    <submittedName>
        <fullName evidence="1">Uncharacterized protein</fullName>
    </submittedName>
</protein>
<evidence type="ECO:0000313" key="1">
    <source>
        <dbReference type="EMBL" id="GBP46017.1"/>
    </source>
</evidence>
<dbReference type="AlphaFoldDB" id="A0A4C1W7E1"/>
<comment type="caution">
    <text evidence="1">The sequence shown here is derived from an EMBL/GenBank/DDBJ whole genome shotgun (WGS) entry which is preliminary data.</text>
</comment>
<sequence length="157" mass="17504">MGAGAARALPVRFIFELQFPARLGRPGVRGRRVSSSLIFLSHARLVTCGDRTPFRFSSTKGKESYGNTYTGSGRVPSRPIRVCFDVREIRIPLYLFLSATRSSAGREPRPGARSATYRSALLLVRTLCFWTEVSYRKLGKGTLFDLTNERAQCRVGP</sequence>
<keyword evidence="2" id="KW-1185">Reference proteome</keyword>
<reference evidence="1 2" key="1">
    <citation type="journal article" date="2019" name="Commun. Biol.">
        <title>The bagworm genome reveals a unique fibroin gene that provides high tensile strength.</title>
        <authorList>
            <person name="Kono N."/>
            <person name="Nakamura H."/>
            <person name="Ohtoshi R."/>
            <person name="Tomita M."/>
            <person name="Numata K."/>
            <person name="Arakawa K."/>
        </authorList>
    </citation>
    <scope>NUCLEOTIDE SEQUENCE [LARGE SCALE GENOMIC DNA]</scope>
</reference>
<dbReference type="EMBL" id="BGZK01000475">
    <property type="protein sequence ID" value="GBP46017.1"/>
    <property type="molecule type" value="Genomic_DNA"/>
</dbReference>
<accession>A0A4C1W7E1</accession>
<name>A0A4C1W7E1_EUMVA</name>
<evidence type="ECO:0000313" key="2">
    <source>
        <dbReference type="Proteomes" id="UP000299102"/>
    </source>
</evidence>
<gene>
    <name evidence="1" type="ORF">EVAR_24210_1</name>
</gene>
<organism evidence="1 2">
    <name type="scientific">Eumeta variegata</name>
    <name type="common">Bagworm moth</name>
    <name type="synonym">Eumeta japonica</name>
    <dbReference type="NCBI Taxonomy" id="151549"/>
    <lineage>
        <taxon>Eukaryota</taxon>
        <taxon>Metazoa</taxon>
        <taxon>Ecdysozoa</taxon>
        <taxon>Arthropoda</taxon>
        <taxon>Hexapoda</taxon>
        <taxon>Insecta</taxon>
        <taxon>Pterygota</taxon>
        <taxon>Neoptera</taxon>
        <taxon>Endopterygota</taxon>
        <taxon>Lepidoptera</taxon>
        <taxon>Glossata</taxon>
        <taxon>Ditrysia</taxon>
        <taxon>Tineoidea</taxon>
        <taxon>Psychidae</taxon>
        <taxon>Oiketicinae</taxon>
        <taxon>Eumeta</taxon>
    </lineage>
</organism>